<name>A0A166GG60_DAUCS</name>
<accession>A0A166GG60</accession>
<sequence>MHNRAANYNLLYMQIGLWSIRVKVRIHKSEELIKIPFNIEDGGKDHRVAVGGEVPGASFAARGFREGASVKVNWNEMGQPIGKESTTLAHFVGNYARRNLPIICDDWRKDEWKNVKQTLWDEIKMKDKINSSVKNPIVTRLDAWEYARRDADGEVSDPATLQVLEDVVAIAQSLPEHELTNIGTDDLLARAILLEYAGRVRSLGWGVTNTSLKTTSTASELSKLKNDVSYLMNEINEMKRKGCNPVAQPGGSVFRSHSGKRYSAMMFHSFRWSKVQCPKQTMKDSTYSGHFVGSFIEDLLCAGATKIDANFTYTPRLKTYPLNKMVHFEKNWGGYLYNRHLKGKLLMK</sequence>
<reference evidence="1" key="2">
    <citation type="submission" date="2022-03" db="EMBL/GenBank/DDBJ databases">
        <title>Draft title - Genomic analysis of global carrot germplasm unveils the trajectory of domestication and the origin of high carotenoid orange carrot.</title>
        <authorList>
            <person name="Iorizzo M."/>
            <person name="Ellison S."/>
            <person name="Senalik D."/>
            <person name="Macko-Podgorni A."/>
            <person name="Grzebelus D."/>
            <person name="Bostan H."/>
            <person name="Rolling W."/>
            <person name="Curaba J."/>
            <person name="Simon P."/>
        </authorList>
    </citation>
    <scope>NUCLEOTIDE SEQUENCE</scope>
    <source>
        <tissue evidence="1">Leaf</tissue>
    </source>
</reference>
<gene>
    <name evidence="1" type="ORF">DCAR_0101568</name>
</gene>
<keyword evidence="2" id="KW-1185">Reference proteome</keyword>
<proteinExistence type="predicted"/>
<reference evidence="1" key="1">
    <citation type="journal article" date="2016" name="Nat. Genet.">
        <title>A high-quality carrot genome assembly provides new insights into carotenoid accumulation and asterid genome evolution.</title>
        <authorList>
            <person name="Iorizzo M."/>
            <person name="Ellison S."/>
            <person name="Senalik D."/>
            <person name="Zeng P."/>
            <person name="Satapoomin P."/>
            <person name="Huang J."/>
            <person name="Bowman M."/>
            <person name="Iovene M."/>
            <person name="Sanseverino W."/>
            <person name="Cavagnaro P."/>
            <person name="Yildiz M."/>
            <person name="Macko-Podgorni A."/>
            <person name="Moranska E."/>
            <person name="Grzebelus E."/>
            <person name="Grzebelus D."/>
            <person name="Ashrafi H."/>
            <person name="Zheng Z."/>
            <person name="Cheng S."/>
            <person name="Spooner D."/>
            <person name="Van Deynze A."/>
            <person name="Simon P."/>
        </authorList>
    </citation>
    <scope>NUCLEOTIDE SEQUENCE</scope>
    <source>
        <tissue evidence="1">Leaf</tissue>
    </source>
</reference>
<dbReference type="Gramene" id="KZN08922">
    <property type="protein sequence ID" value="KZN08922"/>
    <property type="gene ID" value="DCAR_001578"/>
</dbReference>
<evidence type="ECO:0000313" key="2">
    <source>
        <dbReference type="Proteomes" id="UP000077755"/>
    </source>
</evidence>
<dbReference type="Proteomes" id="UP000077755">
    <property type="component" value="Chromosome 1"/>
</dbReference>
<organism evidence="1 2">
    <name type="scientific">Daucus carota subsp. sativus</name>
    <name type="common">Carrot</name>
    <dbReference type="NCBI Taxonomy" id="79200"/>
    <lineage>
        <taxon>Eukaryota</taxon>
        <taxon>Viridiplantae</taxon>
        <taxon>Streptophyta</taxon>
        <taxon>Embryophyta</taxon>
        <taxon>Tracheophyta</taxon>
        <taxon>Spermatophyta</taxon>
        <taxon>Magnoliopsida</taxon>
        <taxon>eudicotyledons</taxon>
        <taxon>Gunneridae</taxon>
        <taxon>Pentapetalae</taxon>
        <taxon>asterids</taxon>
        <taxon>campanulids</taxon>
        <taxon>Apiales</taxon>
        <taxon>Apiaceae</taxon>
        <taxon>Apioideae</taxon>
        <taxon>Scandiceae</taxon>
        <taxon>Daucinae</taxon>
        <taxon>Daucus</taxon>
        <taxon>Daucus sect. Daucus</taxon>
    </lineage>
</organism>
<dbReference type="AlphaFoldDB" id="A0A166GG60"/>
<protein>
    <submittedName>
        <fullName evidence="1">Uncharacterized protein</fullName>
    </submittedName>
</protein>
<evidence type="ECO:0000313" key="1">
    <source>
        <dbReference type="EMBL" id="WOG82404.1"/>
    </source>
</evidence>
<dbReference type="EMBL" id="CP093343">
    <property type="protein sequence ID" value="WOG82404.1"/>
    <property type="molecule type" value="Genomic_DNA"/>
</dbReference>